<dbReference type="EMBL" id="JASBNA010000081">
    <property type="protein sequence ID" value="KAK7677867.1"/>
    <property type="molecule type" value="Genomic_DNA"/>
</dbReference>
<name>A0AAW0FF68_9APHY</name>
<proteinExistence type="predicted"/>
<organism evidence="2 3">
    <name type="scientific">Cerrena zonata</name>
    <dbReference type="NCBI Taxonomy" id="2478898"/>
    <lineage>
        <taxon>Eukaryota</taxon>
        <taxon>Fungi</taxon>
        <taxon>Dikarya</taxon>
        <taxon>Basidiomycota</taxon>
        <taxon>Agaricomycotina</taxon>
        <taxon>Agaricomycetes</taxon>
        <taxon>Polyporales</taxon>
        <taxon>Cerrenaceae</taxon>
        <taxon>Cerrena</taxon>
    </lineage>
</organism>
<evidence type="ECO:0000313" key="3">
    <source>
        <dbReference type="Proteomes" id="UP001385951"/>
    </source>
</evidence>
<protein>
    <submittedName>
        <fullName evidence="2">Uncharacterized protein</fullName>
    </submittedName>
</protein>
<gene>
    <name evidence="2" type="ORF">QCA50_019179</name>
</gene>
<comment type="caution">
    <text evidence="2">The sequence shown here is derived from an EMBL/GenBank/DDBJ whole genome shotgun (WGS) entry which is preliminary data.</text>
</comment>
<dbReference type="AlphaFoldDB" id="A0AAW0FF68"/>
<dbReference type="Proteomes" id="UP001385951">
    <property type="component" value="Unassembled WGS sequence"/>
</dbReference>
<accession>A0AAW0FF68</accession>
<feature type="region of interest" description="Disordered" evidence="1">
    <location>
        <begin position="45"/>
        <end position="80"/>
    </location>
</feature>
<sequence length="272" mass="29307">MLVSSQSLLNLHELEDSLNVLDVNPSLRGNVKSAIKRAGTIVKNKRRPSVVQQSVDEPATFPQGEPTEKESLADALTPRPTPDIPSICVQDLGEISPNPELGTTPRLGTSQRSLTPNHAIMHSAYPYLLNPYDNANISATSLLAVCGSPAPAFQEHNNNNTTLHPTVRVMEPLPLHAHPSTLPNPLVRTRRSMYHPLPNVHREVHTFNCEYPGSEFTCPWAQEVCPLGPLCVLSCGDLCVSVDYDDAVGSEGGWDADGGCGCEGVVGVEGFC</sequence>
<evidence type="ECO:0000256" key="1">
    <source>
        <dbReference type="SAM" id="MobiDB-lite"/>
    </source>
</evidence>
<reference evidence="2 3" key="1">
    <citation type="submission" date="2022-09" db="EMBL/GenBank/DDBJ databases">
        <authorList>
            <person name="Palmer J.M."/>
        </authorList>
    </citation>
    <scope>NUCLEOTIDE SEQUENCE [LARGE SCALE GENOMIC DNA]</scope>
    <source>
        <strain evidence="2 3">DSM 7382</strain>
    </source>
</reference>
<evidence type="ECO:0000313" key="2">
    <source>
        <dbReference type="EMBL" id="KAK7677867.1"/>
    </source>
</evidence>
<keyword evidence="3" id="KW-1185">Reference proteome</keyword>